<evidence type="ECO:0000313" key="1">
    <source>
        <dbReference type="EMBL" id="KAJ8399221.1"/>
    </source>
</evidence>
<evidence type="ECO:0000313" key="2">
    <source>
        <dbReference type="Proteomes" id="UP001221898"/>
    </source>
</evidence>
<dbReference type="EMBL" id="JAINUG010000084">
    <property type="protein sequence ID" value="KAJ8399221.1"/>
    <property type="molecule type" value="Genomic_DNA"/>
</dbReference>
<proteinExistence type="predicted"/>
<name>A0AAD7WJE0_9TELE</name>
<sequence>MLIQELLKGFTPVCVNACDCRGLCSGCVLRELRGDTERSRSRCRSRADSGELHNQRWLASLRRSSLARTACPSRATLAEPDWWIAASESSIAPGPLPEFLPFVLAVPFFPLLRPHRSLSPSLGALRFSVIHRLDNQLRGPANQFSRPGANI</sequence>
<accession>A0AAD7WJE0</accession>
<comment type="caution">
    <text evidence="1">The sequence shown here is derived from an EMBL/GenBank/DDBJ whole genome shotgun (WGS) entry which is preliminary data.</text>
</comment>
<protein>
    <submittedName>
        <fullName evidence="1">Uncharacterized protein</fullName>
    </submittedName>
</protein>
<organism evidence="1 2">
    <name type="scientific">Aldrovandia affinis</name>
    <dbReference type="NCBI Taxonomy" id="143900"/>
    <lineage>
        <taxon>Eukaryota</taxon>
        <taxon>Metazoa</taxon>
        <taxon>Chordata</taxon>
        <taxon>Craniata</taxon>
        <taxon>Vertebrata</taxon>
        <taxon>Euteleostomi</taxon>
        <taxon>Actinopterygii</taxon>
        <taxon>Neopterygii</taxon>
        <taxon>Teleostei</taxon>
        <taxon>Notacanthiformes</taxon>
        <taxon>Halosauridae</taxon>
        <taxon>Aldrovandia</taxon>
    </lineage>
</organism>
<dbReference type="AlphaFoldDB" id="A0AAD7WJE0"/>
<dbReference type="Proteomes" id="UP001221898">
    <property type="component" value="Unassembled WGS sequence"/>
</dbReference>
<keyword evidence="2" id="KW-1185">Reference proteome</keyword>
<gene>
    <name evidence="1" type="ORF">AAFF_G00412590</name>
</gene>
<reference evidence="1" key="1">
    <citation type="journal article" date="2023" name="Science">
        <title>Genome structures resolve the early diversification of teleost fishes.</title>
        <authorList>
            <person name="Parey E."/>
            <person name="Louis A."/>
            <person name="Montfort J."/>
            <person name="Bouchez O."/>
            <person name="Roques C."/>
            <person name="Iampietro C."/>
            <person name="Lluch J."/>
            <person name="Castinel A."/>
            <person name="Donnadieu C."/>
            <person name="Desvignes T."/>
            <person name="Floi Bucao C."/>
            <person name="Jouanno E."/>
            <person name="Wen M."/>
            <person name="Mejri S."/>
            <person name="Dirks R."/>
            <person name="Jansen H."/>
            <person name="Henkel C."/>
            <person name="Chen W.J."/>
            <person name="Zahm M."/>
            <person name="Cabau C."/>
            <person name="Klopp C."/>
            <person name="Thompson A.W."/>
            <person name="Robinson-Rechavi M."/>
            <person name="Braasch I."/>
            <person name="Lecointre G."/>
            <person name="Bobe J."/>
            <person name="Postlethwait J.H."/>
            <person name="Berthelot C."/>
            <person name="Roest Crollius H."/>
            <person name="Guiguen Y."/>
        </authorList>
    </citation>
    <scope>NUCLEOTIDE SEQUENCE</scope>
    <source>
        <strain evidence="1">NC1722</strain>
    </source>
</reference>